<protein>
    <submittedName>
        <fullName evidence="1">Uncharacterized protein</fullName>
    </submittedName>
</protein>
<dbReference type="GeneID" id="54999126"/>
<gene>
    <name evidence="1" type="primary">52</name>
    <name evidence="1" type="ORF">SEA_NEFERTHENA_52</name>
</gene>
<dbReference type="RefSeq" id="YP_009808227.1">
    <property type="nucleotide sequence ID" value="NC_048038.1"/>
</dbReference>
<keyword evidence="2" id="KW-1185">Reference proteome</keyword>
<accession>A0A385D3N1</accession>
<name>A0A385D3N1_9CAUD</name>
<reference evidence="1 2" key="1">
    <citation type="submission" date="2018-07" db="EMBL/GenBank/DDBJ databases">
        <authorList>
            <person name="Bray K.S."/>
            <person name="Carr Z.A."/>
            <person name="Cox A."/>
            <person name="Croney S.M."/>
            <person name="Francisco T.J."/>
            <person name="Gragg K.N."/>
            <person name="Gress-Byrd C.M."/>
            <person name="Holcomb E.R."/>
            <person name="Justice T.A."/>
            <person name="Latham E.D."/>
            <person name="Lovell F.C."/>
            <person name="Miller H.N."/>
            <person name="Quesada C."/>
            <person name="Radey J."/>
            <person name="Robinson P.M."/>
            <person name="Scott K.N."/>
            <person name="Smith C.E."/>
            <person name="Stamey B.D."/>
            <person name="Stanley G.P."/>
            <person name="Suchonic E.A."/>
            <person name="Taylor K.N."/>
            <person name="Weindel N.A."/>
            <person name="Wiseman B.T."/>
            <person name="Eckardt M.A."/>
            <person name="Gainey M.D."/>
            <person name="Wallen J.R."/>
            <person name="Garlena R.A."/>
            <person name="Russell D.A."/>
            <person name="Pope W.H."/>
            <person name="Jacobs-Sera D."/>
            <person name="Hatfull G.F."/>
        </authorList>
    </citation>
    <scope>NUCLEOTIDE SEQUENCE [LARGE SCALE GENOMIC DNA]</scope>
</reference>
<dbReference type="Proteomes" id="UP000261846">
    <property type="component" value="Segment"/>
</dbReference>
<dbReference type="EMBL" id="MH697589">
    <property type="protein sequence ID" value="AXQ52915.1"/>
    <property type="molecule type" value="Genomic_DNA"/>
</dbReference>
<evidence type="ECO:0000313" key="1">
    <source>
        <dbReference type="EMBL" id="AXQ52915.1"/>
    </source>
</evidence>
<dbReference type="KEGG" id="vg:54999126"/>
<sequence length="57" mass="6005">MFTLDQKIAAAAEDYKSGQVASKPALAKVKRLIRAKVASLELARSLAADEDAVSSCP</sequence>
<evidence type="ECO:0000313" key="2">
    <source>
        <dbReference type="Proteomes" id="UP000261846"/>
    </source>
</evidence>
<organism evidence="1 2">
    <name type="scientific">Microbacterium phage Neferthena</name>
    <dbReference type="NCBI Taxonomy" id="2301539"/>
    <lineage>
        <taxon>Viruses</taxon>
        <taxon>Duplodnaviria</taxon>
        <taxon>Heunggongvirae</taxon>
        <taxon>Uroviricota</taxon>
        <taxon>Caudoviricetes</taxon>
        <taxon>Neferthenavirus</taxon>
        <taxon>Neferthenavirus neferthena</taxon>
    </lineage>
</organism>
<proteinExistence type="predicted"/>